<evidence type="ECO:0000256" key="1">
    <source>
        <dbReference type="ARBA" id="ARBA00004976"/>
    </source>
</evidence>
<comment type="caution">
    <text evidence="3">The sequence shown here is derived from an EMBL/GenBank/DDBJ whole genome shotgun (WGS) entry which is preliminary data.</text>
</comment>
<dbReference type="InterPro" id="IPR052366">
    <property type="entry name" value="GTP_Pyrophosphokinase"/>
</dbReference>
<gene>
    <name evidence="3" type="ORF">HMPREF1863_01813</name>
</gene>
<evidence type="ECO:0000313" key="3">
    <source>
        <dbReference type="EMBL" id="KXB64894.1"/>
    </source>
</evidence>
<evidence type="ECO:0000313" key="4">
    <source>
        <dbReference type="Proteomes" id="UP000070442"/>
    </source>
</evidence>
<dbReference type="EMBL" id="LSDG01000046">
    <property type="protein sequence ID" value="KXB64894.1"/>
    <property type="molecule type" value="Genomic_DNA"/>
</dbReference>
<dbReference type="PANTHER" id="PTHR47837:SF2">
    <property type="entry name" value="GTP PYROPHOSPHOKINASE YWAC"/>
    <property type="match status" value="1"/>
</dbReference>
<dbReference type="UniPathway" id="UPA00908">
    <property type="reaction ID" value="UER00884"/>
</dbReference>
<dbReference type="Gene3D" id="3.30.460.10">
    <property type="entry name" value="Beta Polymerase, domain 2"/>
    <property type="match status" value="1"/>
</dbReference>
<protein>
    <submittedName>
        <fullName evidence="3">RelA/SpoT domain protein</fullName>
    </submittedName>
</protein>
<dbReference type="GO" id="GO:0015970">
    <property type="term" value="P:guanosine tetraphosphate biosynthetic process"/>
    <property type="evidence" value="ECO:0007669"/>
    <property type="project" value="UniProtKB-UniPathway"/>
</dbReference>
<dbReference type="SMART" id="SM00954">
    <property type="entry name" value="RelA_SpoT"/>
    <property type="match status" value="1"/>
</dbReference>
<dbReference type="Proteomes" id="UP000070442">
    <property type="component" value="Unassembled WGS sequence"/>
</dbReference>
<proteinExistence type="predicted"/>
<dbReference type="RefSeq" id="WP_068369998.1">
    <property type="nucleotide sequence ID" value="NZ_CAIJCT010000016.1"/>
</dbReference>
<accession>A0A134AB04</accession>
<dbReference type="CDD" id="cd05399">
    <property type="entry name" value="NT_Rel-Spo_like"/>
    <property type="match status" value="1"/>
</dbReference>
<dbReference type="InterPro" id="IPR007685">
    <property type="entry name" value="RelA_SpoT"/>
</dbReference>
<name>A0A134AB04_9FIRM</name>
<reference evidence="4" key="1">
    <citation type="submission" date="2016-01" db="EMBL/GenBank/DDBJ databases">
        <authorList>
            <person name="Mitreva M."/>
            <person name="Pepin K.H."/>
            <person name="Mihindukulasuriya K.A."/>
            <person name="Fulton R."/>
            <person name="Fronick C."/>
            <person name="O'Laughlin M."/>
            <person name="Miner T."/>
            <person name="Herter B."/>
            <person name="Rosa B.A."/>
            <person name="Cordes M."/>
            <person name="Tomlinson C."/>
            <person name="Wollam A."/>
            <person name="Palsikar V.B."/>
            <person name="Mardis E.R."/>
            <person name="Wilson R.K."/>
        </authorList>
    </citation>
    <scope>NUCLEOTIDE SEQUENCE [LARGE SCALE GENOMIC DNA]</scope>
    <source>
        <strain evidence="4">DNF00729</strain>
    </source>
</reference>
<dbReference type="SUPFAM" id="SSF81301">
    <property type="entry name" value="Nucleotidyltransferase"/>
    <property type="match status" value="1"/>
</dbReference>
<dbReference type="AlphaFoldDB" id="A0A134AB04"/>
<dbReference type="Pfam" id="PF04607">
    <property type="entry name" value="RelA_SpoT"/>
    <property type="match status" value="1"/>
</dbReference>
<dbReference type="STRING" id="755172.HMPREF1863_01813"/>
<dbReference type="Gene3D" id="1.10.287.860">
    <property type="entry name" value="Nucleotidyltransferase"/>
    <property type="match status" value="1"/>
</dbReference>
<dbReference type="PANTHER" id="PTHR47837">
    <property type="entry name" value="GTP PYROPHOSPHOKINASE YJBM"/>
    <property type="match status" value="1"/>
</dbReference>
<sequence length="237" mass="27880">MEFEDIQNRLTARLLEQLENQKVSELVRKSLQPYKELMSYYRCAMMEVETKFAVLSEELSMQYDRNPIESIRTRLKTPESIREKMVRKGYPLTVESIEENLHDIAGVRVICSFPADLYALADSILEQDDIKLIEKKDYIKNPKPNGYRSLHLIVEIPIYLHDHKKMMKVEVQLRTISMDWWASLEHKIRYKKGLPNSEFIEEELVECAEMSAALDERMERLYSMASELIEKGDPEGK</sequence>
<dbReference type="InterPro" id="IPR043519">
    <property type="entry name" value="NT_sf"/>
</dbReference>
<comment type="pathway">
    <text evidence="1">Purine metabolism; ppGpp biosynthesis; ppGpp from GTP: step 1/2.</text>
</comment>
<feature type="domain" description="RelA/SpoT" evidence="2">
    <location>
        <begin position="73"/>
        <end position="196"/>
    </location>
</feature>
<evidence type="ECO:0000259" key="2">
    <source>
        <dbReference type="SMART" id="SM00954"/>
    </source>
</evidence>
<organism evidence="3 4">
    <name type="scientific">Aedoeadaptatus coxii</name>
    <dbReference type="NCBI Taxonomy" id="755172"/>
    <lineage>
        <taxon>Bacteria</taxon>
        <taxon>Bacillati</taxon>
        <taxon>Bacillota</taxon>
        <taxon>Tissierellia</taxon>
        <taxon>Tissierellales</taxon>
        <taxon>Peptoniphilaceae</taxon>
        <taxon>Aedoeadaptatus</taxon>
    </lineage>
</organism>
<keyword evidence="4" id="KW-1185">Reference proteome</keyword>
<dbReference type="PATRIC" id="fig|755172.3.peg.1769"/>